<reference evidence="5 6" key="1">
    <citation type="submission" date="2019-02" db="EMBL/GenBank/DDBJ databases">
        <title>Genome of a new Bacteroidetes strain.</title>
        <authorList>
            <person name="Pitt A."/>
        </authorList>
    </citation>
    <scope>NUCLEOTIDE SEQUENCE [LARGE SCALE GENOMIC DNA]</scope>
    <source>
        <strain evidence="5 6">103A-SOEBACH</strain>
    </source>
</reference>
<dbReference type="Gene3D" id="3.30.360.10">
    <property type="entry name" value="Dihydrodipicolinate Reductase, domain 2"/>
    <property type="match status" value="1"/>
</dbReference>
<dbReference type="OrthoDB" id="9795543at2"/>
<dbReference type="PANTHER" id="PTHR22604">
    <property type="entry name" value="OXIDOREDUCTASES"/>
    <property type="match status" value="1"/>
</dbReference>
<keyword evidence="2" id="KW-0560">Oxidoreductase</keyword>
<evidence type="ECO:0000256" key="1">
    <source>
        <dbReference type="ARBA" id="ARBA00010928"/>
    </source>
</evidence>
<dbReference type="InterPro" id="IPR055170">
    <property type="entry name" value="GFO_IDH_MocA-like_dom"/>
</dbReference>
<accession>A0A4V2IW12</accession>
<dbReference type="AlphaFoldDB" id="A0A4V2IW12"/>
<dbReference type="Gene3D" id="3.40.50.720">
    <property type="entry name" value="NAD(P)-binding Rossmann-like Domain"/>
    <property type="match status" value="1"/>
</dbReference>
<proteinExistence type="inferred from homology"/>
<dbReference type="Proteomes" id="UP000293583">
    <property type="component" value="Unassembled WGS sequence"/>
</dbReference>
<evidence type="ECO:0000313" key="5">
    <source>
        <dbReference type="EMBL" id="TBH74365.1"/>
    </source>
</evidence>
<dbReference type="RefSeq" id="WP_130922847.1">
    <property type="nucleotide sequence ID" value="NZ_JAANOL010000002.1"/>
</dbReference>
<evidence type="ECO:0000256" key="2">
    <source>
        <dbReference type="ARBA" id="ARBA00023002"/>
    </source>
</evidence>
<dbReference type="InterPro" id="IPR036291">
    <property type="entry name" value="NAD(P)-bd_dom_sf"/>
</dbReference>
<dbReference type="GO" id="GO:0000166">
    <property type="term" value="F:nucleotide binding"/>
    <property type="evidence" value="ECO:0007669"/>
    <property type="project" value="InterPro"/>
</dbReference>
<comment type="similarity">
    <text evidence="1">Belongs to the Gfo/Idh/MocA family.</text>
</comment>
<evidence type="ECO:0000259" key="4">
    <source>
        <dbReference type="Pfam" id="PF22725"/>
    </source>
</evidence>
<gene>
    <name evidence="5" type="ORF">EWU20_04285</name>
</gene>
<dbReference type="EMBL" id="SEWY01000002">
    <property type="protein sequence ID" value="TBH74365.1"/>
    <property type="molecule type" value="Genomic_DNA"/>
</dbReference>
<sequence length="331" mass="36379">MKNGSPIRWGILACGGIARKFADDLAFVKDGYLAAVSSRDISRAEEFASHYGPDVKCFGSYEAMLSSGEIDVVYIASPHGLHHEHTLLCLNAGLPVLCEKAFAINSKQVAEMIQTARDKKIFLMEALWTRFHPSIVKLQEILASGVIGDIVHLAADFGFHAPYDAEARWFNPSLTGGSLLDIGIYPLFISKFVLGEPLEMKATGVMAPSGVDMNTSIALKYSSGATATLFSTFATKTDTTCEIHGTKGKIHMHSRFHETKGITVTIHETEQETFYETERLGWGYSYEAEAVQADLRAGRTENALMTHAFSTELMALLDEIRSQIGLKYPNE</sequence>
<name>A0A4V2IW12_9BACT</name>
<evidence type="ECO:0000313" key="6">
    <source>
        <dbReference type="Proteomes" id="UP000293583"/>
    </source>
</evidence>
<feature type="domain" description="Gfo/Idh/MocA-like oxidoreductase N-terminal" evidence="3">
    <location>
        <begin position="7"/>
        <end position="124"/>
    </location>
</feature>
<dbReference type="SUPFAM" id="SSF51735">
    <property type="entry name" value="NAD(P)-binding Rossmann-fold domains"/>
    <property type="match status" value="1"/>
</dbReference>
<keyword evidence="6" id="KW-1185">Reference proteome</keyword>
<dbReference type="InterPro" id="IPR000683">
    <property type="entry name" value="Gfo/Idh/MocA-like_OxRdtase_N"/>
</dbReference>
<evidence type="ECO:0000259" key="3">
    <source>
        <dbReference type="Pfam" id="PF01408"/>
    </source>
</evidence>
<feature type="domain" description="GFO/IDH/MocA-like oxidoreductase" evidence="4">
    <location>
        <begin position="136"/>
        <end position="250"/>
    </location>
</feature>
<organism evidence="5 6">
    <name type="scientific">Aquirufa antheringensis</name>
    <dbReference type="NCBI Taxonomy" id="2516559"/>
    <lineage>
        <taxon>Bacteria</taxon>
        <taxon>Pseudomonadati</taxon>
        <taxon>Bacteroidota</taxon>
        <taxon>Cytophagia</taxon>
        <taxon>Cytophagales</taxon>
        <taxon>Flectobacillaceae</taxon>
        <taxon>Aquirufa</taxon>
    </lineage>
</organism>
<dbReference type="Pfam" id="PF01408">
    <property type="entry name" value="GFO_IDH_MocA"/>
    <property type="match status" value="1"/>
</dbReference>
<dbReference type="InterPro" id="IPR050984">
    <property type="entry name" value="Gfo/Idh/MocA_domain"/>
</dbReference>
<dbReference type="PANTHER" id="PTHR22604:SF105">
    <property type="entry name" value="TRANS-1,2-DIHYDROBENZENE-1,2-DIOL DEHYDROGENASE"/>
    <property type="match status" value="1"/>
</dbReference>
<dbReference type="SUPFAM" id="SSF55347">
    <property type="entry name" value="Glyceraldehyde-3-phosphate dehydrogenase-like, C-terminal domain"/>
    <property type="match status" value="1"/>
</dbReference>
<dbReference type="GO" id="GO:0016491">
    <property type="term" value="F:oxidoreductase activity"/>
    <property type="evidence" value="ECO:0007669"/>
    <property type="project" value="UniProtKB-KW"/>
</dbReference>
<comment type="caution">
    <text evidence="5">The sequence shown here is derived from an EMBL/GenBank/DDBJ whole genome shotgun (WGS) entry which is preliminary data.</text>
</comment>
<protein>
    <submittedName>
        <fullName evidence="5">Gfo/Idh/MocA family oxidoreductase</fullName>
    </submittedName>
</protein>
<dbReference type="Pfam" id="PF22725">
    <property type="entry name" value="GFO_IDH_MocA_C3"/>
    <property type="match status" value="1"/>
</dbReference>